<dbReference type="GO" id="GO:0000160">
    <property type="term" value="P:phosphorelay signal transduction system"/>
    <property type="evidence" value="ECO:0007669"/>
    <property type="project" value="InterPro"/>
</dbReference>
<dbReference type="InterPro" id="IPR016032">
    <property type="entry name" value="Sig_transdc_resp-reg_C-effctor"/>
</dbReference>
<dbReference type="PROSITE" id="PS51755">
    <property type="entry name" value="OMPR_PHOB"/>
    <property type="match status" value="1"/>
</dbReference>
<sequence length="638" mass="72917">MIYRFQEFSFDSNKLTLYKSGQIINLRSNEANVLALLMAKPHEVVSKQDILDQVWADKVVSEQAVFQNISNLRRIFGDDAIKTFSRKGYQWQLPFCSHPASSHQCQTQCSNSTSLSNAVANPLRQVAGSGFIISQHMQRSILAIGVLVLLLLSLFSWHAFNHKTEVASPIISVLPFTYQASVAEPIVSQFTQSSSQLAAPYLQTQADVSLNFYDFIETPNLYFKQVTKADQTQLVMATQVSQYNRYLAVNFVIQGSVGNISGVVEGPDSQQVAAQLNKILDLATQLPLAKSLNQTGELDSALLELLNAKHPENLFLLTQLIEVTKDHNKGISLAEELLASAKRQNNQFYQAYAYLKLGLFLTQQGLYPVAEQKLSQALEGFNLLGNSEKIAATYRKFAIVGLHENDYDKVKKYQLLEAKTANQAGLYGIEVRAHTYLAVLAAKFKHKEDRNYYLYQAELLLDKYKMPHQHYAEVYYQKALYNQWSDPKKAEEYYQRVLAIFEPTQQHWVKEMAVTGYAKFLVRQKRWHEALALYPNPESYDGYDHMQIAHIYLAQDNERMAIEHAQESFRLLNLNAHPSEALNTALFLYGVYKRKNEQVEMDRYLGFIKQEVTQMWLRMGKHAIEKQGISIDMLRQQL</sequence>
<dbReference type="EMBL" id="CP026604">
    <property type="protein sequence ID" value="AWB65498.1"/>
    <property type="molecule type" value="Genomic_DNA"/>
</dbReference>
<dbReference type="InterPro" id="IPR001867">
    <property type="entry name" value="OmpR/PhoB-type_DNA-bd"/>
</dbReference>
<feature type="transmembrane region" description="Helical" evidence="3">
    <location>
        <begin position="141"/>
        <end position="160"/>
    </location>
</feature>
<evidence type="ECO:0000259" key="4">
    <source>
        <dbReference type="PROSITE" id="PS51755"/>
    </source>
</evidence>
<dbReference type="GO" id="GO:0006355">
    <property type="term" value="P:regulation of DNA-templated transcription"/>
    <property type="evidence" value="ECO:0007669"/>
    <property type="project" value="InterPro"/>
</dbReference>
<dbReference type="RefSeq" id="WP_108601574.1">
    <property type="nucleotide sequence ID" value="NZ_CP026604.1"/>
</dbReference>
<keyword evidence="3" id="KW-1133">Transmembrane helix</keyword>
<dbReference type="AlphaFoldDB" id="A0A2S0VMQ7"/>
<proteinExistence type="predicted"/>
<name>A0A2S0VMQ7_9ALTE</name>
<dbReference type="SUPFAM" id="SSF48452">
    <property type="entry name" value="TPR-like"/>
    <property type="match status" value="1"/>
</dbReference>
<evidence type="ECO:0000256" key="3">
    <source>
        <dbReference type="SAM" id="Phobius"/>
    </source>
</evidence>
<dbReference type="InterPro" id="IPR011990">
    <property type="entry name" value="TPR-like_helical_dom_sf"/>
</dbReference>
<protein>
    <recommendedName>
        <fullName evidence="4">OmpR/PhoB-type domain-containing protein</fullName>
    </recommendedName>
</protein>
<keyword evidence="1 2" id="KW-0238">DNA-binding</keyword>
<feature type="DNA-binding region" description="OmpR/PhoB-type" evidence="2">
    <location>
        <begin position="1"/>
        <end position="93"/>
    </location>
</feature>
<dbReference type="CDD" id="cd00383">
    <property type="entry name" value="trans_reg_C"/>
    <property type="match status" value="1"/>
</dbReference>
<evidence type="ECO:0000313" key="6">
    <source>
        <dbReference type="Proteomes" id="UP000244441"/>
    </source>
</evidence>
<dbReference type="InterPro" id="IPR036388">
    <property type="entry name" value="WH-like_DNA-bd_sf"/>
</dbReference>
<evidence type="ECO:0000313" key="5">
    <source>
        <dbReference type="EMBL" id="AWB65498.1"/>
    </source>
</evidence>
<dbReference type="SMART" id="SM00862">
    <property type="entry name" value="Trans_reg_C"/>
    <property type="match status" value="1"/>
</dbReference>
<dbReference type="Gene3D" id="1.25.40.10">
    <property type="entry name" value="Tetratricopeptide repeat domain"/>
    <property type="match status" value="1"/>
</dbReference>
<dbReference type="GO" id="GO:0003677">
    <property type="term" value="F:DNA binding"/>
    <property type="evidence" value="ECO:0007669"/>
    <property type="project" value="UniProtKB-UniRule"/>
</dbReference>
<dbReference type="KEGG" id="cate:C2869_03185"/>
<keyword evidence="3" id="KW-0812">Transmembrane</keyword>
<keyword evidence="3" id="KW-0472">Membrane</keyword>
<accession>A0A2S0VMQ7</accession>
<feature type="domain" description="OmpR/PhoB-type" evidence="4">
    <location>
        <begin position="1"/>
        <end position="93"/>
    </location>
</feature>
<dbReference type="Pfam" id="PF00486">
    <property type="entry name" value="Trans_reg_C"/>
    <property type="match status" value="1"/>
</dbReference>
<dbReference type="SUPFAM" id="SSF46894">
    <property type="entry name" value="C-terminal effector domain of the bipartite response regulators"/>
    <property type="match status" value="1"/>
</dbReference>
<evidence type="ECO:0000256" key="2">
    <source>
        <dbReference type="PROSITE-ProRule" id="PRU01091"/>
    </source>
</evidence>
<dbReference type="OrthoDB" id="9180348at2"/>
<dbReference type="Proteomes" id="UP000244441">
    <property type="component" value="Chromosome"/>
</dbReference>
<gene>
    <name evidence="5" type="ORF">C2869_03185</name>
</gene>
<evidence type="ECO:0000256" key="1">
    <source>
        <dbReference type="ARBA" id="ARBA00023125"/>
    </source>
</evidence>
<reference evidence="5 6" key="1">
    <citation type="submission" date="2018-01" db="EMBL/GenBank/DDBJ databases">
        <title>Genome sequence of a Cantenovulum-like bacteria.</title>
        <authorList>
            <person name="Tan W.R."/>
            <person name="Lau N.-S."/>
            <person name="Go F."/>
            <person name="Amirul A.-A.A."/>
        </authorList>
    </citation>
    <scope>NUCLEOTIDE SEQUENCE [LARGE SCALE GENOMIC DNA]</scope>
    <source>
        <strain evidence="5 6">CCB-QB4</strain>
    </source>
</reference>
<dbReference type="Gene3D" id="1.10.10.10">
    <property type="entry name" value="Winged helix-like DNA-binding domain superfamily/Winged helix DNA-binding domain"/>
    <property type="match status" value="1"/>
</dbReference>
<keyword evidence="6" id="KW-1185">Reference proteome</keyword>
<organism evidence="5 6">
    <name type="scientific">Saccharobesus litoralis</name>
    <dbReference type="NCBI Taxonomy" id="2172099"/>
    <lineage>
        <taxon>Bacteria</taxon>
        <taxon>Pseudomonadati</taxon>
        <taxon>Pseudomonadota</taxon>
        <taxon>Gammaproteobacteria</taxon>
        <taxon>Alteromonadales</taxon>
        <taxon>Alteromonadaceae</taxon>
        <taxon>Saccharobesus</taxon>
    </lineage>
</organism>